<reference evidence="1 2" key="1">
    <citation type="submission" date="2020-04" db="EMBL/GenBank/DDBJ databases">
        <title>MicrobeNet Type strains.</title>
        <authorList>
            <person name="Nicholson A.C."/>
        </authorList>
    </citation>
    <scope>NUCLEOTIDE SEQUENCE [LARGE SCALE GENOMIC DNA]</scope>
    <source>
        <strain evidence="1 2">DSM 44960</strain>
    </source>
</reference>
<dbReference type="Proteomes" id="UP000572007">
    <property type="component" value="Unassembled WGS sequence"/>
</dbReference>
<gene>
    <name evidence="1" type="ORF">HGA10_11920</name>
</gene>
<comment type="caution">
    <text evidence="1">The sequence shown here is derived from an EMBL/GenBank/DDBJ whole genome shotgun (WGS) entry which is preliminary data.</text>
</comment>
<keyword evidence="2" id="KW-1185">Reference proteome</keyword>
<name>A0A846W5J6_9NOCA</name>
<sequence>MISDILASSAVIVLVLPNAARIPVALTELINACQPLVHAAQTLATARRRTGDRPQD</sequence>
<protein>
    <submittedName>
        <fullName evidence="1">Uncharacterized protein</fullName>
    </submittedName>
</protein>
<accession>A0A846W5J6</accession>
<evidence type="ECO:0000313" key="1">
    <source>
        <dbReference type="EMBL" id="NKX88020.1"/>
    </source>
</evidence>
<evidence type="ECO:0000313" key="2">
    <source>
        <dbReference type="Proteomes" id="UP000572007"/>
    </source>
</evidence>
<dbReference type="RefSeq" id="WP_157104782.1">
    <property type="nucleotide sequence ID" value="NZ_JAAXOM010000003.1"/>
</dbReference>
<dbReference type="AlphaFoldDB" id="A0A846W5J6"/>
<dbReference type="EMBL" id="JAAXOM010000003">
    <property type="protein sequence ID" value="NKX88020.1"/>
    <property type="molecule type" value="Genomic_DNA"/>
</dbReference>
<organism evidence="1 2">
    <name type="scientific">Nocardia coubleae</name>
    <dbReference type="NCBI Taxonomy" id="356147"/>
    <lineage>
        <taxon>Bacteria</taxon>
        <taxon>Bacillati</taxon>
        <taxon>Actinomycetota</taxon>
        <taxon>Actinomycetes</taxon>
        <taxon>Mycobacteriales</taxon>
        <taxon>Nocardiaceae</taxon>
        <taxon>Nocardia</taxon>
    </lineage>
</organism>
<proteinExistence type="predicted"/>